<dbReference type="InterPro" id="IPR006656">
    <property type="entry name" value="Mopterin_OxRdtase"/>
</dbReference>
<comment type="cofactor">
    <cofactor evidence="2">
        <name>[4Fe-4S] cluster</name>
        <dbReference type="ChEBI" id="CHEBI:49883"/>
    </cofactor>
</comment>
<comment type="cofactor">
    <cofactor evidence="1">
        <name>Mo-bis(molybdopterin guanine dinucleotide)</name>
        <dbReference type="ChEBI" id="CHEBI:60539"/>
    </cofactor>
</comment>
<dbReference type="InterPro" id="IPR009010">
    <property type="entry name" value="Asp_de-COase-like_dom_sf"/>
</dbReference>
<dbReference type="GeneID" id="89939502"/>
<reference evidence="13" key="2">
    <citation type="submission" date="2023-05" db="EMBL/GenBank/DDBJ databases">
        <authorList>
            <consortium name="Lawrence Berkeley National Laboratory"/>
            <person name="Steindorff A."/>
            <person name="Hensen N."/>
            <person name="Bonometti L."/>
            <person name="Westerberg I."/>
            <person name="Brannstrom I.O."/>
            <person name="Guillou S."/>
            <person name="Cros-Aarteil S."/>
            <person name="Calhoun S."/>
            <person name="Haridas S."/>
            <person name="Kuo A."/>
            <person name="Mondo S."/>
            <person name="Pangilinan J."/>
            <person name="Riley R."/>
            <person name="Labutti K."/>
            <person name="Andreopoulos B."/>
            <person name="Lipzen A."/>
            <person name="Chen C."/>
            <person name="Yanf M."/>
            <person name="Daum C."/>
            <person name="Ng V."/>
            <person name="Clum A."/>
            <person name="Ohm R."/>
            <person name="Martin F."/>
            <person name="Silar P."/>
            <person name="Natvig D."/>
            <person name="Lalanne C."/>
            <person name="Gautier V."/>
            <person name="Ament-Velasquez S.L."/>
            <person name="Kruys A."/>
            <person name="Hutchinson M.I."/>
            <person name="Powell A.J."/>
            <person name="Barry K."/>
            <person name="Miller A.N."/>
            <person name="Grigoriev I.V."/>
            <person name="Debuchy R."/>
            <person name="Gladieux P."/>
            <person name="Thoren M.H."/>
            <person name="Johannesson H."/>
        </authorList>
    </citation>
    <scope>NUCLEOTIDE SEQUENCE</scope>
    <source>
        <strain evidence="13">CBS 508.74</strain>
    </source>
</reference>
<accession>A0AAN6TCB0</accession>
<dbReference type="InterPro" id="IPR006963">
    <property type="entry name" value="Mopterin_OxRdtase_4Fe-4S_dom"/>
</dbReference>
<dbReference type="PANTHER" id="PTHR43105">
    <property type="entry name" value="RESPIRATORY NITRATE REDUCTASE"/>
    <property type="match status" value="1"/>
</dbReference>
<evidence type="ECO:0000313" key="13">
    <source>
        <dbReference type="EMBL" id="KAK4111708.1"/>
    </source>
</evidence>
<organism evidence="13 14">
    <name type="scientific">Canariomyces notabilis</name>
    <dbReference type="NCBI Taxonomy" id="2074819"/>
    <lineage>
        <taxon>Eukaryota</taxon>
        <taxon>Fungi</taxon>
        <taxon>Dikarya</taxon>
        <taxon>Ascomycota</taxon>
        <taxon>Pezizomycotina</taxon>
        <taxon>Sordariomycetes</taxon>
        <taxon>Sordariomycetidae</taxon>
        <taxon>Sordariales</taxon>
        <taxon>Chaetomiaceae</taxon>
        <taxon>Canariomyces</taxon>
    </lineage>
</organism>
<feature type="region of interest" description="Disordered" evidence="11">
    <location>
        <begin position="824"/>
        <end position="850"/>
    </location>
</feature>
<dbReference type="CDD" id="cd02754">
    <property type="entry name" value="MopB_Nitrate-R-NapA-like"/>
    <property type="match status" value="1"/>
</dbReference>
<dbReference type="Proteomes" id="UP001302812">
    <property type="component" value="Unassembled WGS sequence"/>
</dbReference>
<comment type="caution">
    <text evidence="13">The sequence shown here is derived from an EMBL/GenBank/DDBJ whole genome shotgun (WGS) entry which is preliminary data.</text>
</comment>
<dbReference type="InterPro" id="IPR050123">
    <property type="entry name" value="Prok_molybdopt-oxidoreductase"/>
</dbReference>
<evidence type="ECO:0000256" key="7">
    <source>
        <dbReference type="ARBA" id="ARBA00023002"/>
    </source>
</evidence>
<keyword evidence="9" id="KW-0411">Iron-sulfur</keyword>
<dbReference type="CDD" id="cd02791">
    <property type="entry name" value="MopB_CT_Nitrate-R-NapA-like"/>
    <property type="match status" value="1"/>
</dbReference>
<feature type="compositionally biased region" description="Basic and acidic residues" evidence="11">
    <location>
        <begin position="828"/>
        <end position="848"/>
    </location>
</feature>
<evidence type="ECO:0000256" key="8">
    <source>
        <dbReference type="ARBA" id="ARBA00023004"/>
    </source>
</evidence>
<reference evidence="13" key="1">
    <citation type="journal article" date="2023" name="Mol. Phylogenet. Evol.">
        <title>Genome-scale phylogeny and comparative genomics of the fungal order Sordariales.</title>
        <authorList>
            <person name="Hensen N."/>
            <person name="Bonometti L."/>
            <person name="Westerberg I."/>
            <person name="Brannstrom I.O."/>
            <person name="Guillou S."/>
            <person name="Cros-Aarteil S."/>
            <person name="Calhoun S."/>
            <person name="Haridas S."/>
            <person name="Kuo A."/>
            <person name="Mondo S."/>
            <person name="Pangilinan J."/>
            <person name="Riley R."/>
            <person name="LaButti K."/>
            <person name="Andreopoulos B."/>
            <person name="Lipzen A."/>
            <person name="Chen C."/>
            <person name="Yan M."/>
            <person name="Daum C."/>
            <person name="Ng V."/>
            <person name="Clum A."/>
            <person name="Steindorff A."/>
            <person name="Ohm R.A."/>
            <person name="Martin F."/>
            <person name="Silar P."/>
            <person name="Natvig D.O."/>
            <person name="Lalanne C."/>
            <person name="Gautier V."/>
            <person name="Ament-Velasquez S.L."/>
            <person name="Kruys A."/>
            <person name="Hutchinson M.I."/>
            <person name="Powell A.J."/>
            <person name="Barry K."/>
            <person name="Miller A.N."/>
            <person name="Grigoriev I.V."/>
            <person name="Debuchy R."/>
            <person name="Gladieux P."/>
            <person name="Hiltunen Thoren M."/>
            <person name="Johannesson H."/>
        </authorList>
    </citation>
    <scope>NUCLEOTIDE SEQUENCE</scope>
    <source>
        <strain evidence="13">CBS 508.74</strain>
    </source>
</reference>
<gene>
    <name evidence="13" type="ORF">N656DRAFT_780446</name>
</gene>
<evidence type="ECO:0000256" key="9">
    <source>
        <dbReference type="ARBA" id="ARBA00023014"/>
    </source>
</evidence>
<dbReference type="InterPro" id="IPR041957">
    <property type="entry name" value="CT_Nitrate-R-NapA-like"/>
</dbReference>
<proteinExistence type="inferred from homology"/>
<dbReference type="GO" id="GO:0016491">
    <property type="term" value="F:oxidoreductase activity"/>
    <property type="evidence" value="ECO:0007669"/>
    <property type="project" value="UniProtKB-KW"/>
</dbReference>
<comment type="similarity">
    <text evidence="3">Belongs to the prokaryotic molybdopterin-containing oxidoreductase family. NasA/NapA/NarB subfamily.</text>
</comment>
<keyword evidence="5" id="KW-0500">Molybdenum</keyword>
<evidence type="ECO:0000256" key="4">
    <source>
        <dbReference type="ARBA" id="ARBA00022485"/>
    </source>
</evidence>
<keyword evidence="6" id="KW-0479">Metal-binding</keyword>
<dbReference type="Pfam" id="PF01568">
    <property type="entry name" value="Molydop_binding"/>
    <property type="match status" value="1"/>
</dbReference>
<keyword evidence="10" id="KW-0534">Nitrate assimilation</keyword>
<dbReference type="PANTHER" id="PTHR43105:SF10">
    <property type="entry name" value="NADH-QUINONE OXIDOREDUCTASE SUBUNIT G"/>
    <property type="match status" value="1"/>
</dbReference>
<evidence type="ECO:0000256" key="11">
    <source>
        <dbReference type="SAM" id="MobiDB-lite"/>
    </source>
</evidence>
<dbReference type="GO" id="GO:0046872">
    <property type="term" value="F:metal ion binding"/>
    <property type="evidence" value="ECO:0007669"/>
    <property type="project" value="UniProtKB-KW"/>
</dbReference>
<dbReference type="RefSeq" id="XP_064669278.1">
    <property type="nucleotide sequence ID" value="XM_064815377.1"/>
</dbReference>
<evidence type="ECO:0000256" key="10">
    <source>
        <dbReference type="ARBA" id="ARBA00023063"/>
    </source>
</evidence>
<evidence type="ECO:0000256" key="2">
    <source>
        <dbReference type="ARBA" id="ARBA00001966"/>
    </source>
</evidence>
<dbReference type="Pfam" id="PF00384">
    <property type="entry name" value="Molybdopterin"/>
    <property type="match status" value="1"/>
</dbReference>
<dbReference type="AlphaFoldDB" id="A0AAN6TCB0"/>
<evidence type="ECO:0000256" key="1">
    <source>
        <dbReference type="ARBA" id="ARBA00001942"/>
    </source>
</evidence>
<keyword evidence="8" id="KW-0408">Iron</keyword>
<dbReference type="PROSITE" id="PS51669">
    <property type="entry name" value="4FE4S_MOW_BIS_MGD"/>
    <property type="match status" value="1"/>
</dbReference>
<dbReference type="GO" id="GO:0051539">
    <property type="term" value="F:4 iron, 4 sulfur cluster binding"/>
    <property type="evidence" value="ECO:0007669"/>
    <property type="project" value="UniProtKB-KW"/>
</dbReference>
<keyword evidence="4" id="KW-0004">4Fe-4S</keyword>
<dbReference type="Gene3D" id="3.40.228.10">
    <property type="entry name" value="Dimethylsulfoxide Reductase, domain 2"/>
    <property type="match status" value="1"/>
</dbReference>
<evidence type="ECO:0000313" key="14">
    <source>
        <dbReference type="Proteomes" id="UP001302812"/>
    </source>
</evidence>
<dbReference type="Gene3D" id="3.40.50.740">
    <property type="match status" value="1"/>
</dbReference>
<feature type="domain" description="4Fe-4S Mo/W bis-MGD-type" evidence="12">
    <location>
        <begin position="1"/>
        <end position="51"/>
    </location>
</feature>
<evidence type="ECO:0000256" key="3">
    <source>
        <dbReference type="ARBA" id="ARBA00008747"/>
    </source>
</evidence>
<name>A0AAN6TCB0_9PEZI</name>
<feature type="region of interest" description="Disordered" evidence="11">
    <location>
        <begin position="862"/>
        <end position="882"/>
    </location>
</feature>
<dbReference type="GO" id="GO:0042128">
    <property type="term" value="P:nitrate assimilation"/>
    <property type="evidence" value="ECO:0007669"/>
    <property type="project" value="UniProtKB-KW"/>
</dbReference>
<evidence type="ECO:0000256" key="5">
    <source>
        <dbReference type="ARBA" id="ARBA00022505"/>
    </source>
</evidence>
<dbReference type="InterPro" id="IPR006657">
    <property type="entry name" value="MoPterin_dinucl-bd_dom"/>
</dbReference>
<dbReference type="SUPFAM" id="SSF50692">
    <property type="entry name" value="ADC-like"/>
    <property type="match status" value="1"/>
</dbReference>
<dbReference type="EMBL" id="MU853345">
    <property type="protein sequence ID" value="KAK4111708.1"/>
    <property type="molecule type" value="Genomic_DNA"/>
</dbReference>
<protein>
    <recommendedName>
        <fullName evidence="12">4Fe-4S Mo/W bis-MGD-type domain-containing protein</fullName>
    </recommendedName>
</protein>
<evidence type="ECO:0000256" key="6">
    <source>
        <dbReference type="ARBA" id="ARBA00022723"/>
    </source>
</evidence>
<keyword evidence="7" id="KW-0560">Oxidoreductase</keyword>
<dbReference type="Gene3D" id="2.20.25.90">
    <property type="entry name" value="ADC-like domains"/>
    <property type="match status" value="1"/>
</dbReference>
<sequence length="955" mass="105972">MHNAYSNCCGLDIGVKNGKVVGVRGRATDRVNKGRLGPKGLHGWKAIHSPDRLKYPLVRRNGRLERASWDEAMNLIVAKSKELQNHLTNHSIAFYTSGQLFLEEYYALALVGKAGLHTLHMDGNTRLCTATAAASMRESFGSDGQPGSYADIDYTECLFLVGHNMAATQTVLWSRVLDRLAGPNPPQLVVVDPRLSETARKATLHLAPRVGTNLALLNGIQYLMFKNDWIDHDYVSKHVVGLEGLKATVSDYNPKTVEHITGVPAEELEKAARIIGTSKSLLSTALQGVYQSNQATASACQINNINLLRGMIGKPGCGILQMNGQPTAQNNREAGCDGEFPGFRNHKNPNHIADLARLWNIEPIQVPHWNEPTHVQNLLNYIESGSVRMFWISGTNPLVSLPNLPRVRDLLTRPELFVVCQDIYLTETAAIADVVLPAAQWAEKTGCFTNADRTVHISHKAVDPPGEAKSDLDIFLDYARRMGFKDKDGKDLLPWTKPEEVFEAWKKLSAGRPCDYTGLSYELLTGGSGIQWPCNAEHPRGKERLYTDGVFFTDIDYCESFGHDLETGAPLSKAQFEAMNPAGRAILKACHYLPPMDEPDEEFPLRLSTGRKIHQFHTRTKTGRTALQKACPEPEVRISETDAARFGVSDGEMVVVRSRKGAVELKCRVGRIAEGQVFIPFHFGYWDSHDGRARAANELTFDRWDPVSKQPLFKSGAVCIEKITQPDQHDAAEAAHVRIPEQQSVTLSKVATQDAVKAATATEDLTIRQRKLDVWLGETYEGALALLGIYETLIPSIVHDPEIESGLRVMHRLADDMRAKLEPQLAKYENKDKKKEERGGNEVDEHGHHSMRRAHALRDALFPCSDNNDGDDGNNETTPGPRRTQYQVLETLQALVVFLAHIQSMVAALVPTAQALWDEGFVEAVESAQTCLSRMRAWAAHLVEMRGPQTLLVPF</sequence>
<dbReference type="Pfam" id="PF04879">
    <property type="entry name" value="Molybdop_Fe4S4"/>
    <property type="match status" value="1"/>
</dbReference>
<dbReference type="SUPFAM" id="SSF53706">
    <property type="entry name" value="Formate dehydrogenase/DMSO reductase, domains 1-3"/>
    <property type="match status" value="1"/>
</dbReference>
<dbReference type="GO" id="GO:0043546">
    <property type="term" value="F:molybdopterin cofactor binding"/>
    <property type="evidence" value="ECO:0007669"/>
    <property type="project" value="InterPro"/>
</dbReference>
<dbReference type="Gene3D" id="2.40.40.20">
    <property type="match status" value="1"/>
</dbReference>
<evidence type="ECO:0000259" key="12">
    <source>
        <dbReference type="PROSITE" id="PS51669"/>
    </source>
</evidence>
<keyword evidence="14" id="KW-1185">Reference proteome</keyword>